<feature type="domain" description="DUF302" evidence="1">
    <location>
        <begin position="34"/>
        <end position="96"/>
    </location>
</feature>
<dbReference type="RefSeq" id="WP_354194283.1">
    <property type="nucleotide sequence ID" value="NZ_JBEPLW010000001.1"/>
</dbReference>
<dbReference type="CDD" id="cd14797">
    <property type="entry name" value="DUF302"/>
    <property type="match status" value="1"/>
</dbReference>
<dbReference type="PANTHER" id="PTHR38342:SF1">
    <property type="entry name" value="SLR5037 PROTEIN"/>
    <property type="match status" value="1"/>
</dbReference>
<organism evidence="2 3">
    <name type="scientific">Bhargavaea ullalensis</name>
    <dbReference type="NCBI Taxonomy" id="1265685"/>
    <lineage>
        <taxon>Bacteria</taxon>
        <taxon>Bacillati</taxon>
        <taxon>Bacillota</taxon>
        <taxon>Bacilli</taxon>
        <taxon>Bacillales</taxon>
        <taxon>Caryophanaceae</taxon>
        <taxon>Bhargavaea</taxon>
    </lineage>
</organism>
<dbReference type="InterPro" id="IPR005180">
    <property type="entry name" value="DUF302"/>
</dbReference>
<dbReference type="Proteomes" id="UP001549099">
    <property type="component" value="Unassembled WGS sequence"/>
</dbReference>
<evidence type="ECO:0000259" key="1">
    <source>
        <dbReference type="Pfam" id="PF03625"/>
    </source>
</evidence>
<dbReference type="PIRSF" id="PIRSF021774">
    <property type="entry name" value="UCP021774"/>
    <property type="match status" value="1"/>
</dbReference>
<evidence type="ECO:0000313" key="2">
    <source>
        <dbReference type="EMBL" id="MET3574256.1"/>
    </source>
</evidence>
<proteinExistence type="predicted"/>
<dbReference type="EMBL" id="JBEPLW010000001">
    <property type="protein sequence ID" value="MET3574256.1"/>
    <property type="molecule type" value="Genomic_DNA"/>
</dbReference>
<evidence type="ECO:0000313" key="3">
    <source>
        <dbReference type="Proteomes" id="UP001549099"/>
    </source>
</evidence>
<reference evidence="2 3" key="1">
    <citation type="submission" date="2024-06" db="EMBL/GenBank/DDBJ databases">
        <title>Genomic Encyclopedia of Type Strains, Phase IV (KMG-IV): sequencing the most valuable type-strain genomes for metagenomic binning, comparative biology and taxonomic classification.</title>
        <authorList>
            <person name="Goeker M."/>
        </authorList>
    </citation>
    <scope>NUCLEOTIDE SEQUENCE [LARGE SCALE GENOMIC DNA]</scope>
    <source>
        <strain evidence="2 3">DSM 26128</strain>
    </source>
</reference>
<dbReference type="InterPro" id="IPR035923">
    <property type="entry name" value="TT1751-like_sf"/>
</dbReference>
<sequence>MFDYTVNTRKTKDEAVKAVEECLSEVKFGVLWNFDMTATLQKKGQDFETPVTILEVCSPAAAAKMLKEDLRASYLLPCKIVVYEQGGSVKIGMPKPTATLGLMENAEIRSLAEEVEGILKSCIDKAAQ</sequence>
<dbReference type="SUPFAM" id="SSF103247">
    <property type="entry name" value="TT1751-like"/>
    <property type="match status" value="1"/>
</dbReference>
<comment type="caution">
    <text evidence="2">The sequence shown here is derived from an EMBL/GenBank/DDBJ whole genome shotgun (WGS) entry which is preliminary data.</text>
</comment>
<keyword evidence="3" id="KW-1185">Reference proteome</keyword>
<dbReference type="Pfam" id="PF03625">
    <property type="entry name" value="DUF302"/>
    <property type="match status" value="1"/>
</dbReference>
<gene>
    <name evidence="2" type="ORF">ABID49_000132</name>
</gene>
<accession>A0ABV2G7I9</accession>
<dbReference type="InterPro" id="IPR016796">
    <property type="entry name" value="UCP021774"/>
</dbReference>
<dbReference type="PANTHER" id="PTHR38342">
    <property type="entry name" value="SLR5037 PROTEIN"/>
    <property type="match status" value="1"/>
</dbReference>
<dbReference type="Gene3D" id="3.30.310.70">
    <property type="entry name" value="TT1751-like domain"/>
    <property type="match status" value="1"/>
</dbReference>
<name>A0ABV2G7I9_9BACL</name>
<protein>
    <submittedName>
        <fullName evidence="2">Uncharacterized protein (DUF302 family)</fullName>
    </submittedName>
</protein>